<evidence type="ECO:0000259" key="6">
    <source>
        <dbReference type="Pfam" id="PF00263"/>
    </source>
</evidence>
<dbReference type="Proteomes" id="UP000003789">
    <property type="component" value="Unassembled WGS sequence"/>
</dbReference>
<gene>
    <name evidence="7" type="ORF">P3TCK_01474</name>
</gene>
<dbReference type="InterPro" id="IPR004846">
    <property type="entry name" value="T2SS/T3SS_dom"/>
</dbReference>
<dbReference type="PROSITE" id="PS51257">
    <property type="entry name" value="PROKAR_LIPOPROTEIN"/>
    <property type="match status" value="1"/>
</dbReference>
<keyword evidence="2" id="KW-0732">Signal</keyword>
<evidence type="ECO:0000313" key="7">
    <source>
        <dbReference type="EMBL" id="EAS43485.1"/>
    </source>
</evidence>
<comment type="subcellular location">
    <subcellularLocation>
        <location evidence="1">Membrane</location>
    </subcellularLocation>
</comment>
<dbReference type="GO" id="GO:0016020">
    <property type="term" value="C:membrane"/>
    <property type="evidence" value="ECO:0007669"/>
    <property type="project" value="UniProtKB-SubCell"/>
</dbReference>
<dbReference type="EMBL" id="AAPH01000010">
    <property type="protein sequence ID" value="EAS43485.1"/>
    <property type="molecule type" value="Genomic_DNA"/>
</dbReference>
<feature type="domain" description="Type II/III secretion system secretin-like" evidence="6">
    <location>
        <begin position="270"/>
        <end position="432"/>
    </location>
</feature>
<dbReference type="HOGENOM" id="CLU_625360_0_0_6"/>
<feature type="coiled-coil region" evidence="5">
    <location>
        <begin position="148"/>
        <end position="175"/>
    </location>
</feature>
<evidence type="ECO:0000256" key="3">
    <source>
        <dbReference type="ARBA" id="ARBA00023136"/>
    </source>
</evidence>
<accession>Q1Z4Y6</accession>
<dbReference type="GO" id="GO:0009306">
    <property type="term" value="P:protein secretion"/>
    <property type="evidence" value="ECO:0007669"/>
    <property type="project" value="InterPro"/>
</dbReference>
<evidence type="ECO:0000313" key="8">
    <source>
        <dbReference type="Proteomes" id="UP000003789"/>
    </source>
</evidence>
<dbReference type="AlphaFoldDB" id="Q1Z4Y6"/>
<proteinExistence type="inferred from homology"/>
<name>Q1Z4Y6_9GAMM</name>
<evidence type="ECO:0000256" key="5">
    <source>
        <dbReference type="SAM" id="Coils"/>
    </source>
</evidence>
<dbReference type="InterPro" id="IPR050810">
    <property type="entry name" value="Bact_Secretion_Sys_Channel"/>
</dbReference>
<dbReference type="RefSeq" id="WP_006228295.1">
    <property type="nucleotide sequence ID" value="NZ_AAPH01000010.1"/>
</dbReference>
<evidence type="ECO:0000256" key="1">
    <source>
        <dbReference type="ARBA" id="ARBA00004370"/>
    </source>
</evidence>
<evidence type="ECO:0000256" key="2">
    <source>
        <dbReference type="ARBA" id="ARBA00022729"/>
    </source>
</evidence>
<keyword evidence="3" id="KW-0472">Membrane</keyword>
<protein>
    <submittedName>
        <fullName evidence="7">Putative type II protein secretion system D protein</fullName>
    </submittedName>
</protein>
<comment type="similarity">
    <text evidence="4">Belongs to the bacterial secretin family.</text>
</comment>
<keyword evidence="5" id="KW-0175">Coiled coil</keyword>
<sequence>MKKIMLISAILISGCATQEVIKENKFDKHSNDILIKEIGKFENKEKSYEEIEINLIKILEDEKTKNKNIEFNFTNESKLEDLLNVFEFYKINTIVDSKIDTKQRVIINKYDGDLKSLISAVSENTNLTFEQKNEILYITELKNYKIKVVQDKEIIDAVKLELEKLEDEIKELVVSDTAGVFSFKSDYKTFKKIESIIKDINNNTSLINIDLSLINVEIKESDGNGFDWKTLNILANLDGSEMLNNGFSLTSGNRLGITGKNFNFSLVMNALNEYGQTEAIQNTSIKTLSGKEAVLKTTERTPYIDKIEIMNNGEFTEKGFTTSETETGLELKILPYFDKDSKMLNIKVDLKNSSLKGFLNVSNDDFELNQPNTEEQEFNSVVRIRAGETSVIGGLIYYKQNKSGNNIFNEITQSNKKEFSKNALFILIRPTVKSYIYK</sequence>
<organism evidence="7 8">
    <name type="scientific">Photobacterium profundum 3TCK</name>
    <dbReference type="NCBI Taxonomy" id="314280"/>
    <lineage>
        <taxon>Bacteria</taxon>
        <taxon>Pseudomonadati</taxon>
        <taxon>Pseudomonadota</taxon>
        <taxon>Gammaproteobacteria</taxon>
        <taxon>Vibrionales</taxon>
        <taxon>Vibrionaceae</taxon>
        <taxon>Photobacterium</taxon>
    </lineage>
</organism>
<comment type="caution">
    <text evidence="7">The sequence shown here is derived from an EMBL/GenBank/DDBJ whole genome shotgun (WGS) entry which is preliminary data.</text>
</comment>
<dbReference type="Pfam" id="PF00263">
    <property type="entry name" value="Secretin"/>
    <property type="match status" value="1"/>
</dbReference>
<reference evidence="7 8" key="1">
    <citation type="submission" date="2006-03" db="EMBL/GenBank/DDBJ databases">
        <authorList>
            <person name="Bartlett D.H."/>
            <person name="Valle G."/>
            <person name="Lauro F.M."/>
            <person name="Vezzi A."/>
            <person name="Simonato F."/>
            <person name="Eloe E."/>
            <person name="Vitulo N."/>
            <person name="Stratton T.K."/>
            <person name="D'angelo M."/>
            <person name="Ferriera S."/>
            <person name="Johnson J."/>
            <person name="Kravitz S."/>
            <person name="Beeson K."/>
            <person name="Sutton G."/>
            <person name="Rogers Y."/>
            <person name="Friedman R."/>
            <person name="Frazier M."/>
            <person name="Venter J.C."/>
        </authorList>
    </citation>
    <scope>NUCLEOTIDE SEQUENCE [LARGE SCALE GENOMIC DNA]</scope>
    <source>
        <strain evidence="7 8">3TCK</strain>
    </source>
</reference>
<evidence type="ECO:0000256" key="4">
    <source>
        <dbReference type="RuleBase" id="RU004003"/>
    </source>
</evidence>
<dbReference type="OrthoDB" id="5786610at2"/>
<dbReference type="PANTHER" id="PTHR30332:SF24">
    <property type="entry name" value="SECRETIN GSPD-RELATED"/>
    <property type="match status" value="1"/>
</dbReference>
<dbReference type="GO" id="GO:0015627">
    <property type="term" value="C:type II protein secretion system complex"/>
    <property type="evidence" value="ECO:0007669"/>
    <property type="project" value="TreeGrafter"/>
</dbReference>
<dbReference type="PANTHER" id="PTHR30332">
    <property type="entry name" value="PROBABLE GENERAL SECRETION PATHWAY PROTEIN D"/>
    <property type="match status" value="1"/>
</dbReference>